<reference evidence="1 2" key="1">
    <citation type="submission" date="2017-05" db="EMBL/GenBank/DDBJ databases">
        <title>Genomic insights into alkan degradation activity of Oleiphilus messinensis.</title>
        <authorList>
            <person name="Kozyavkin S.A."/>
            <person name="Slesarev A.I."/>
            <person name="Golyshin P.N."/>
            <person name="Korzhenkov A."/>
            <person name="Golyshina O.N."/>
            <person name="Toshchakov S.V."/>
        </authorList>
    </citation>
    <scope>NUCLEOTIDE SEQUENCE [LARGE SCALE GENOMIC DNA]</scope>
    <source>
        <strain evidence="1 2">ME102</strain>
    </source>
</reference>
<dbReference type="OrthoDB" id="6194561at2"/>
<evidence type="ECO:0008006" key="3">
    <source>
        <dbReference type="Google" id="ProtNLM"/>
    </source>
</evidence>
<name>A0A1Y0I445_9GAMM</name>
<dbReference type="EMBL" id="CP021425">
    <property type="protein sequence ID" value="ARU54234.1"/>
    <property type="molecule type" value="Genomic_DNA"/>
</dbReference>
<organism evidence="1 2">
    <name type="scientific">Oleiphilus messinensis</name>
    <dbReference type="NCBI Taxonomy" id="141451"/>
    <lineage>
        <taxon>Bacteria</taxon>
        <taxon>Pseudomonadati</taxon>
        <taxon>Pseudomonadota</taxon>
        <taxon>Gammaproteobacteria</taxon>
        <taxon>Oceanospirillales</taxon>
        <taxon>Oleiphilaceae</taxon>
        <taxon>Oleiphilus</taxon>
    </lineage>
</organism>
<dbReference type="InterPro" id="IPR019639">
    <property type="entry name" value="DUF2505"/>
</dbReference>
<keyword evidence="2" id="KW-1185">Reference proteome</keyword>
<evidence type="ECO:0000313" key="1">
    <source>
        <dbReference type="EMBL" id="ARU54234.1"/>
    </source>
</evidence>
<dbReference type="AlphaFoldDB" id="A0A1Y0I445"/>
<sequence>MEINVAHPYPVSADNLFNFLFNEQNIIRKHETLGVKNLRVNQCDWSESEGTIQLTKDVQPRGDMPSVLQKLQPGTTTMKQVENWRKNSDGEFCCDYQVELIGVPANLKGTMVIKPDGEASVIHVSLGIQCKVPLIGKTIAQFIAKDSQIQMESEYEVNQSLILAN</sequence>
<dbReference type="KEGG" id="ome:OLMES_0126"/>
<dbReference type="Pfam" id="PF10698">
    <property type="entry name" value="DUF2505"/>
    <property type="match status" value="1"/>
</dbReference>
<accession>A0A1Y0I445</accession>
<dbReference type="Proteomes" id="UP000196027">
    <property type="component" value="Chromosome"/>
</dbReference>
<proteinExistence type="predicted"/>
<gene>
    <name evidence="1" type="ORF">OLMES_0126</name>
</gene>
<evidence type="ECO:0000313" key="2">
    <source>
        <dbReference type="Proteomes" id="UP000196027"/>
    </source>
</evidence>
<dbReference type="RefSeq" id="WP_087459459.1">
    <property type="nucleotide sequence ID" value="NZ_CP021425.1"/>
</dbReference>
<protein>
    <recommendedName>
        <fullName evidence="3">DUF2505 domain-containing protein</fullName>
    </recommendedName>
</protein>